<feature type="repeat" description="WD" evidence="3">
    <location>
        <begin position="216"/>
        <end position="248"/>
    </location>
</feature>
<protein>
    <recommendedName>
        <fullName evidence="7">WD repeat-containing protein 55 homolog</fullName>
    </recommendedName>
</protein>
<dbReference type="Gene3D" id="2.130.10.10">
    <property type="entry name" value="YVTN repeat-like/Quinoprotein amine dehydrogenase"/>
    <property type="match status" value="1"/>
</dbReference>
<dbReference type="Pfam" id="PF00400">
    <property type="entry name" value="WD40"/>
    <property type="match status" value="2"/>
</dbReference>
<sequence>MSETNEVVSEVKTDDVSEGDDSSVNLTNGATKRSISTSEGPSTSSEASKSADNHKKPKLAFPSFRKLDSSHKNRNYRSQNQDEEVEHEETSVESVPPTASNHTANSSPAQNADVSEDPSSPAGDSNDTVSSSESENDGSSPEHSVDDPHTFFRFASDFSDTANDAVPEVLKKQPSKSNWNLAKGCFDQQIGCDYNINKKFYGSLYAVQHLKLHHKLEDHDGCVNALDFNPKGDLLVSASDDLTIVVWDWHLGKKKKAYRTNHSSNVFQSKWLPTVAQTKIVTAARDGQVRIIDLPTGVTKKLAQHKSACHKICTFDECPHHILSASEDARVLSIDVRSDSPEKLLVVKHDDQPVELDSIHVNPTNTNEFCVAGRFNSVHIYDVRNVSRPKRILCPTSMVTNRYCHITCATYNYNGTEILASYSCDDIHLFDLEMPDNGDCAVHRYEGHRNHATIKGVNFFGPKSEFVLSGSDDGHIYIWDKKTEAIVKWMNGDVSGVVNVLEPHPTLPVLATSGLDHDVKIWIPSEDVVPDTKKALQVAVKKNISLKARPLSLEDDSFDGRMLWIMLRQLNTHPGMARELESDDDNQYGGSNSSNSDSMNDRWDGGNDPYGYPAAYYPDTSDED</sequence>
<dbReference type="PROSITE" id="PS50082">
    <property type="entry name" value="WD_REPEATS_2"/>
    <property type="match status" value="2"/>
</dbReference>
<proteinExistence type="predicted"/>
<dbReference type="AlphaFoldDB" id="A0ABD2XAZ0"/>
<feature type="compositionally biased region" description="Polar residues" evidence="4">
    <location>
        <begin position="22"/>
        <end position="33"/>
    </location>
</feature>
<evidence type="ECO:0000313" key="5">
    <source>
        <dbReference type="EMBL" id="KAL3402415.1"/>
    </source>
</evidence>
<evidence type="ECO:0000256" key="4">
    <source>
        <dbReference type="SAM" id="MobiDB-lite"/>
    </source>
</evidence>
<name>A0ABD2XAZ0_9HYME</name>
<organism evidence="5 6">
    <name type="scientific">Trichogramma kaykai</name>
    <dbReference type="NCBI Taxonomy" id="54128"/>
    <lineage>
        <taxon>Eukaryota</taxon>
        <taxon>Metazoa</taxon>
        <taxon>Ecdysozoa</taxon>
        <taxon>Arthropoda</taxon>
        <taxon>Hexapoda</taxon>
        <taxon>Insecta</taxon>
        <taxon>Pterygota</taxon>
        <taxon>Neoptera</taxon>
        <taxon>Endopterygota</taxon>
        <taxon>Hymenoptera</taxon>
        <taxon>Apocrita</taxon>
        <taxon>Proctotrupomorpha</taxon>
        <taxon>Chalcidoidea</taxon>
        <taxon>Trichogrammatidae</taxon>
        <taxon>Trichogramma</taxon>
    </lineage>
</organism>
<feature type="compositionally biased region" description="Low complexity" evidence="4">
    <location>
        <begin position="606"/>
        <end position="624"/>
    </location>
</feature>
<accession>A0ABD2XAZ0</accession>
<keyword evidence="1 3" id="KW-0853">WD repeat</keyword>
<dbReference type="PROSITE" id="PS50294">
    <property type="entry name" value="WD_REPEATS_REGION"/>
    <property type="match status" value="1"/>
</dbReference>
<dbReference type="InterPro" id="IPR045151">
    <property type="entry name" value="DCAF8"/>
</dbReference>
<evidence type="ECO:0000256" key="2">
    <source>
        <dbReference type="ARBA" id="ARBA00022737"/>
    </source>
</evidence>
<dbReference type="SMART" id="SM00320">
    <property type="entry name" value="WD40"/>
    <property type="match status" value="7"/>
</dbReference>
<reference evidence="5 6" key="1">
    <citation type="journal article" date="2024" name="bioRxiv">
        <title>A reference genome for Trichogramma kaykai: A tiny desert-dwelling parasitoid wasp with competing sex-ratio distorters.</title>
        <authorList>
            <person name="Culotta J."/>
            <person name="Lindsey A.R."/>
        </authorList>
    </citation>
    <scope>NUCLEOTIDE SEQUENCE [LARGE SCALE GENOMIC DNA]</scope>
    <source>
        <strain evidence="5 6">KSX58</strain>
    </source>
</reference>
<dbReference type="EMBL" id="JBJJXI010000034">
    <property type="protein sequence ID" value="KAL3402415.1"/>
    <property type="molecule type" value="Genomic_DNA"/>
</dbReference>
<dbReference type="InterPro" id="IPR036322">
    <property type="entry name" value="WD40_repeat_dom_sf"/>
</dbReference>
<feature type="compositionally biased region" description="Low complexity" evidence="4">
    <location>
        <begin position="587"/>
        <end position="598"/>
    </location>
</feature>
<keyword evidence="2" id="KW-0677">Repeat</keyword>
<feature type="region of interest" description="Disordered" evidence="4">
    <location>
        <begin position="1"/>
        <end position="146"/>
    </location>
</feature>
<evidence type="ECO:0008006" key="7">
    <source>
        <dbReference type="Google" id="ProtNLM"/>
    </source>
</evidence>
<dbReference type="PANTHER" id="PTHR15574:SF21">
    <property type="entry name" value="DDB1- AND CUL4-ASSOCIATED FACTOR 8"/>
    <property type="match status" value="1"/>
</dbReference>
<feature type="compositionally biased region" description="Low complexity" evidence="4">
    <location>
        <begin position="130"/>
        <end position="142"/>
    </location>
</feature>
<evidence type="ECO:0000256" key="1">
    <source>
        <dbReference type="ARBA" id="ARBA00022574"/>
    </source>
</evidence>
<gene>
    <name evidence="5" type="ORF">TKK_004376</name>
</gene>
<dbReference type="SUPFAM" id="SSF50978">
    <property type="entry name" value="WD40 repeat-like"/>
    <property type="match status" value="1"/>
</dbReference>
<keyword evidence="6" id="KW-1185">Reference proteome</keyword>
<dbReference type="Proteomes" id="UP001627154">
    <property type="component" value="Unassembled WGS sequence"/>
</dbReference>
<feature type="compositionally biased region" description="Low complexity" evidence="4">
    <location>
        <begin position="34"/>
        <end position="48"/>
    </location>
</feature>
<dbReference type="InterPro" id="IPR015943">
    <property type="entry name" value="WD40/YVTN_repeat-like_dom_sf"/>
</dbReference>
<evidence type="ECO:0000313" key="6">
    <source>
        <dbReference type="Proteomes" id="UP001627154"/>
    </source>
</evidence>
<dbReference type="InterPro" id="IPR001680">
    <property type="entry name" value="WD40_rpt"/>
</dbReference>
<feature type="region of interest" description="Disordered" evidence="4">
    <location>
        <begin position="577"/>
        <end position="624"/>
    </location>
</feature>
<feature type="repeat" description="WD" evidence="3">
    <location>
        <begin position="460"/>
        <end position="480"/>
    </location>
</feature>
<evidence type="ECO:0000256" key="3">
    <source>
        <dbReference type="PROSITE-ProRule" id="PRU00221"/>
    </source>
</evidence>
<feature type="compositionally biased region" description="Polar residues" evidence="4">
    <location>
        <begin position="97"/>
        <end position="113"/>
    </location>
</feature>
<dbReference type="PANTHER" id="PTHR15574">
    <property type="entry name" value="WD REPEAT DOMAIN-CONTAINING FAMILY"/>
    <property type="match status" value="1"/>
</dbReference>
<comment type="caution">
    <text evidence="5">The sequence shown here is derived from an EMBL/GenBank/DDBJ whole genome shotgun (WGS) entry which is preliminary data.</text>
</comment>